<feature type="domain" description="CAAX prenyl protease 2/Lysostaphin resistance protein A-like" evidence="2">
    <location>
        <begin position="98"/>
        <end position="198"/>
    </location>
</feature>
<dbReference type="KEGG" id="pog:Pogu_2645"/>
<dbReference type="GO" id="GO:0004175">
    <property type="term" value="F:endopeptidase activity"/>
    <property type="evidence" value="ECO:0007669"/>
    <property type="project" value="UniProtKB-ARBA"/>
</dbReference>
<evidence type="ECO:0000259" key="2">
    <source>
        <dbReference type="Pfam" id="PF02517"/>
    </source>
</evidence>
<feature type="transmembrane region" description="Helical" evidence="1">
    <location>
        <begin position="163"/>
        <end position="184"/>
    </location>
</feature>
<reference evidence="3 4" key="1">
    <citation type="journal article" date="2012" name="Stand. Genomic Sci.">
        <title>Complete genome sequence of Pyrobaculum oguniense.</title>
        <authorList>
            <person name="Bernick D.L."/>
            <person name="Karplus K."/>
            <person name="Lui L.M."/>
            <person name="Coker J.K."/>
            <person name="Murphy J.N."/>
            <person name="Chan P.P."/>
            <person name="Cozen A.E."/>
            <person name="Lowe T.M."/>
        </authorList>
    </citation>
    <scope>NUCLEOTIDE SEQUENCE [LARGE SCALE GENOMIC DNA]</scope>
    <source>
        <strain evidence="3 4">TE7</strain>
    </source>
</reference>
<keyword evidence="3" id="KW-0378">Hydrolase</keyword>
<dbReference type="eggNOG" id="arCOG02768">
    <property type="taxonomic scope" value="Archaea"/>
</dbReference>
<keyword evidence="1" id="KW-0812">Transmembrane</keyword>
<keyword evidence="4" id="KW-1185">Reference proteome</keyword>
<gene>
    <name evidence="3" type="ordered locus">Pogu_2645</name>
</gene>
<dbReference type="GO" id="GO:0006508">
    <property type="term" value="P:proteolysis"/>
    <property type="evidence" value="ECO:0007669"/>
    <property type="project" value="UniProtKB-KW"/>
</dbReference>
<feature type="transmembrane region" description="Helical" evidence="1">
    <location>
        <begin position="220"/>
        <end position="240"/>
    </location>
</feature>
<keyword evidence="1" id="KW-0472">Membrane</keyword>
<dbReference type="HOGENOM" id="CLU_088482_0_0_2"/>
<keyword evidence="1" id="KW-1133">Transmembrane helix</keyword>
<dbReference type="InterPro" id="IPR042150">
    <property type="entry name" value="MmRce1-like"/>
</dbReference>
<name>H6QDI2_PYROT</name>
<dbReference type="Proteomes" id="UP000009062">
    <property type="component" value="Chromosome"/>
</dbReference>
<feature type="transmembrane region" description="Helical" evidence="1">
    <location>
        <begin position="60"/>
        <end position="78"/>
    </location>
</feature>
<dbReference type="EMBL" id="CP003316">
    <property type="protein sequence ID" value="AFA40672.1"/>
    <property type="molecule type" value="Genomic_DNA"/>
</dbReference>
<organism evidence="3 4">
    <name type="scientific">Pyrobaculum oguniense (strain DSM 13380 / JCM 10595 / TE7)</name>
    <dbReference type="NCBI Taxonomy" id="698757"/>
    <lineage>
        <taxon>Archaea</taxon>
        <taxon>Thermoproteota</taxon>
        <taxon>Thermoprotei</taxon>
        <taxon>Thermoproteales</taxon>
        <taxon>Thermoproteaceae</taxon>
        <taxon>Pyrobaculum</taxon>
    </lineage>
</organism>
<accession>H6QDI2</accession>
<evidence type="ECO:0000313" key="3">
    <source>
        <dbReference type="EMBL" id="AFA40672.1"/>
    </source>
</evidence>
<dbReference type="STRING" id="698757.Pogu_2645"/>
<dbReference type="PANTHER" id="PTHR35797">
    <property type="entry name" value="PROTEASE-RELATED"/>
    <property type="match status" value="1"/>
</dbReference>
<proteinExistence type="predicted"/>
<feature type="transmembrane region" description="Helical" evidence="1">
    <location>
        <begin position="90"/>
        <end position="109"/>
    </location>
</feature>
<dbReference type="InterPro" id="IPR003675">
    <property type="entry name" value="Rce1/LyrA-like_dom"/>
</dbReference>
<protein>
    <submittedName>
        <fullName evidence="3">CAAX amino terminal protease family</fullName>
    </submittedName>
</protein>
<evidence type="ECO:0000256" key="1">
    <source>
        <dbReference type="SAM" id="Phobius"/>
    </source>
</evidence>
<sequence length="252" mass="28405">MRRFIAVTFGLGWAFQFAHPTSYFWLFAAMWAPALGALAEGFRPPPPALTAGRRISYWKSVWPIALWVALLVVSTLPFQPVQPQAAPSHLMYLLTAPFMPAAVAFIGAFGEEYGWRGYLLPALAQRFGYFKASLMVGVVWGFWHTPAILLGYEYGWSWRVEGVLLFVLPTILLSLLHTAAYLQYGVWGAALLHGAVNSWAPTYYMLYPQLADVRWLWEPVGLQGVATLIPVAWIVWKMYARGVDKTPPRRPK</sequence>
<dbReference type="Pfam" id="PF02517">
    <property type="entry name" value="Rce1-like"/>
    <property type="match status" value="1"/>
</dbReference>
<feature type="transmembrane region" description="Helical" evidence="1">
    <location>
        <begin position="129"/>
        <end position="151"/>
    </location>
</feature>
<keyword evidence="3" id="KW-0645">Protease</keyword>
<dbReference type="AlphaFoldDB" id="H6QDI2"/>
<dbReference type="PANTHER" id="PTHR35797:SF1">
    <property type="entry name" value="PROTEASE"/>
    <property type="match status" value="1"/>
</dbReference>
<evidence type="ECO:0000313" key="4">
    <source>
        <dbReference type="Proteomes" id="UP000009062"/>
    </source>
</evidence>
<dbReference type="GO" id="GO:0080120">
    <property type="term" value="P:CAAX-box protein maturation"/>
    <property type="evidence" value="ECO:0007669"/>
    <property type="project" value="UniProtKB-ARBA"/>
</dbReference>